<keyword evidence="4" id="KW-0812">Transmembrane</keyword>
<feature type="non-terminal residue" evidence="11">
    <location>
        <position position="157"/>
    </location>
</feature>
<sequence length="157" mass="17539">MTLQSVSLVIETGKVRFKEAPLVWLKSLASFLNLKLPVEQKEVTFTSKSFETPLGLLNLEIRNLIKKELKDVPEPIIQTLYDYCLTSMANDMTKGGTICGYKMLLQLIAIHYPSVTIESLEKSIALRNSYQNRQAIGSSILWAVGQGGYKDLSIGLQ</sequence>
<keyword evidence="7" id="KW-1133">Transmembrane helix</keyword>
<dbReference type="GO" id="GO:0005789">
    <property type="term" value="C:endoplasmic reticulum membrane"/>
    <property type="evidence" value="ECO:0007669"/>
    <property type="project" value="UniProtKB-SubCell"/>
</dbReference>
<organism evidence="11 12">
    <name type="scientific">Laodelphax striatellus</name>
    <name type="common">Small brown planthopper</name>
    <name type="synonym">Delphax striatella</name>
    <dbReference type="NCBI Taxonomy" id="195883"/>
    <lineage>
        <taxon>Eukaryota</taxon>
        <taxon>Metazoa</taxon>
        <taxon>Ecdysozoa</taxon>
        <taxon>Arthropoda</taxon>
        <taxon>Hexapoda</taxon>
        <taxon>Insecta</taxon>
        <taxon>Pterygota</taxon>
        <taxon>Neoptera</taxon>
        <taxon>Paraneoptera</taxon>
        <taxon>Hemiptera</taxon>
        <taxon>Auchenorrhyncha</taxon>
        <taxon>Fulgoroidea</taxon>
        <taxon>Delphacidae</taxon>
        <taxon>Criomorphinae</taxon>
        <taxon>Laodelphax</taxon>
    </lineage>
</organism>
<dbReference type="PANTHER" id="PTHR13448:SF0">
    <property type="entry name" value="TRANSMEMBRANE PROTEIN 214"/>
    <property type="match status" value="1"/>
</dbReference>
<dbReference type="Pfam" id="PF10151">
    <property type="entry name" value="TMEM214"/>
    <property type="match status" value="1"/>
</dbReference>
<evidence type="ECO:0000256" key="9">
    <source>
        <dbReference type="ARBA" id="ARBA00023180"/>
    </source>
</evidence>
<evidence type="ECO:0000256" key="8">
    <source>
        <dbReference type="ARBA" id="ARBA00023136"/>
    </source>
</evidence>
<evidence type="ECO:0000256" key="6">
    <source>
        <dbReference type="ARBA" id="ARBA00022824"/>
    </source>
</evidence>
<comment type="similarity">
    <text evidence="2">Belongs to the TMEM214 family.</text>
</comment>
<keyword evidence="6" id="KW-0256">Endoplasmic reticulum</keyword>
<dbReference type="Proteomes" id="UP000291343">
    <property type="component" value="Unassembled WGS sequence"/>
</dbReference>
<evidence type="ECO:0000256" key="10">
    <source>
        <dbReference type="ARBA" id="ARBA00024938"/>
    </source>
</evidence>
<dbReference type="EMBL" id="QKKF02016421">
    <property type="protein sequence ID" value="RZF41725.1"/>
    <property type="molecule type" value="Genomic_DNA"/>
</dbReference>
<name>A0A482X724_LAOST</name>
<dbReference type="OrthoDB" id="10022292at2759"/>
<dbReference type="InterPro" id="IPR019308">
    <property type="entry name" value="TMEM214"/>
</dbReference>
<gene>
    <name evidence="11" type="ORF">LSTR_LSTR016081</name>
</gene>
<dbReference type="STRING" id="195883.A0A482X724"/>
<evidence type="ECO:0000256" key="5">
    <source>
        <dbReference type="ARBA" id="ARBA00022703"/>
    </source>
</evidence>
<dbReference type="PANTHER" id="PTHR13448">
    <property type="entry name" value="TRANSMEMBRANE PROTEIN 214"/>
    <property type="match status" value="1"/>
</dbReference>
<evidence type="ECO:0000313" key="11">
    <source>
        <dbReference type="EMBL" id="RZF41725.1"/>
    </source>
</evidence>
<evidence type="ECO:0000256" key="4">
    <source>
        <dbReference type="ARBA" id="ARBA00022692"/>
    </source>
</evidence>
<protein>
    <submittedName>
        <fullName evidence="11">Uncharacterized protein</fullName>
    </submittedName>
</protein>
<dbReference type="InParanoid" id="A0A482X724"/>
<comment type="subunit">
    <text evidence="3">Constitutively interacts with CASP4; required for the localization of procaspase 4 to the ER.</text>
</comment>
<dbReference type="GO" id="GO:0006915">
    <property type="term" value="P:apoptotic process"/>
    <property type="evidence" value="ECO:0007669"/>
    <property type="project" value="UniProtKB-KW"/>
</dbReference>
<dbReference type="AlphaFoldDB" id="A0A482X724"/>
<comment type="subcellular location">
    <subcellularLocation>
        <location evidence="1">Endoplasmic reticulum membrane</location>
        <topology evidence="1">Multi-pass membrane protein</topology>
    </subcellularLocation>
</comment>
<evidence type="ECO:0000313" key="12">
    <source>
        <dbReference type="Proteomes" id="UP000291343"/>
    </source>
</evidence>
<reference evidence="11 12" key="1">
    <citation type="journal article" date="2017" name="Gigascience">
        <title>Genome sequence of the small brown planthopper, Laodelphax striatellus.</title>
        <authorList>
            <person name="Zhu J."/>
            <person name="Jiang F."/>
            <person name="Wang X."/>
            <person name="Yang P."/>
            <person name="Bao Y."/>
            <person name="Zhao W."/>
            <person name="Wang W."/>
            <person name="Lu H."/>
            <person name="Wang Q."/>
            <person name="Cui N."/>
            <person name="Li J."/>
            <person name="Chen X."/>
            <person name="Luo L."/>
            <person name="Yu J."/>
            <person name="Kang L."/>
            <person name="Cui F."/>
        </authorList>
    </citation>
    <scope>NUCLEOTIDE SEQUENCE [LARGE SCALE GENOMIC DNA]</scope>
    <source>
        <strain evidence="11">Lst14</strain>
    </source>
</reference>
<comment type="function">
    <text evidence="10">Critical mediator, in cooperation with CASP4, of endoplasmic reticulum-stress induced apoptosis. Required or the activation of CASP4 following endoplasmic reticulum stress.</text>
</comment>
<evidence type="ECO:0000256" key="2">
    <source>
        <dbReference type="ARBA" id="ARBA00007984"/>
    </source>
</evidence>
<comment type="caution">
    <text evidence="11">The sequence shown here is derived from an EMBL/GenBank/DDBJ whole genome shotgun (WGS) entry which is preliminary data.</text>
</comment>
<keyword evidence="12" id="KW-1185">Reference proteome</keyword>
<keyword evidence="8" id="KW-0472">Membrane</keyword>
<keyword evidence="9" id="KW-0325">Glycoprotein</keyword>
<evidence type="ECO:0000256" key="7">
    <source>
        <dbReference type="ARBA" id="ARBA00022989"/>
    </source>
</evidence>
<evidence type="ECO:0000256" key="1">
    <source>
        <dbReference type="ARBA" id="ARBA00004477"/>
    </source>
</evidence>
<proteinExistence type="inferred from homology"/>
<evidence type="ECO:0000256" key="3">
    <source>
        <dbReference type="ARBA" id="ARBA00011720"/>
    </source>
</evidence>
<keyword evidence="5" id="KW-0053">Apoptosis</keyword>
<accession>A0A482X724</accession>
<dbReference type="GO" id="GO:0005794">
    <property type="term" value="C:Golgi apparatus"/>
    <property type="evidence" value="ECO:0007669"/>
    <property type="project" value="TreeGrafter"/>
</dbReference>